<evidence type="ECO:0000256" key="5">
    <source>
        <dbReference type="ARBA" id="ARBA00023237"/>
    </source>
</evidence>
<name>A0A9D2HU88_9BACE</name>
<evidence type="ECO:0000256" key="3">
    <source>
        <dbReference type="ARBA" id="ARBA00022729"/>
    </source>
</evidence>
<dbReference type="Gene3D" id="1.25.40.390">
    <property type="match status" value="1"/>
</dbReference>
<evidence type="ECO:0000313" key="9">
    <source>
        <dbReference type="Proteomes" id="UP000823860"/>
    </source>
</evidence>
<dbReference type="PROSITE" id="PS51257">
    <property type="entry name" value="PROKAR_LIPOPROTEIN"/>
    <property type="match status" value="1"/>
</dbReference>
<gene>
    <name evidence="8" type="ORF">H9785_09745</name>
</gene>
<dbReference type="GO" id="GO:0009279">
    <property type="term" value="C:cell outer membrane"/>
    <property type="evidence" value="ECO:0007669"/>
    <property type="project" value="UniProtKB-SubCell"/>
</dbReference>
<comment type="subcellular location">
    <subcellularLocation>
        <location evidence="1">Cell outer membrane</location>
    </subcellularLocation>
</comment>
<dbReference type="InterPro" id="IPR033985">
    <property type="entry name" value="SusD-like_N"/>
</dbReference>
<comment type="caution">
    <text evidence="8">The sequence shown here is derived from an EMBL/GenBank/DDBJ whole genome shotgun (WGS) entry which is preliminary data.</text>
</comment>
<reference evidence="8" key="2">
    <citation type="submission" date="2021-04" db="EMBL/GenBank/DDBJ databases">
        <authorList>
            <person name="Gilroy R."/>
        </authorList>
    </citation>
    <scope>NUCLEOTIDE SEQUENCE</scope>
    <source>
        <strain evidence="8">ChiHecec1B25-7008</strain>
    </source>
</reference>
<dbReference type="Proteomes" id="UP000823860">
    <property type="component" value="Unassembled WGS sequence"/>
</dbReference>
<evidence type="ECO:0000259" key="6">
    <source>
        <dbReference type="Pfam" id="PF07980"/>
    </source>
</evidence>
<keyword evidence="3" id="KW-0732">Signal</keyword>
<keyword evidence="5" id="KW-0998">Cell outer membrane</keyword>
<dbReference type="Pfam" id="PF07980">
    <property type="entry name" value="SusD_RagB"/>
    <property type="match status" value="1"/>
</dbReference>
<organism evidence="8 9">
    <name type="scientific">Candidatus Bacteroides intestinavium</name>
    <dbReference type="NCBI Taxonomy" id="2838469"/>
    <lineage>
        <taxon>Bacteria</taxon>
        <taxon>Pseudomonadati</taxon>
        <taxon>Bacteroidota</taxon>
        <taxon>Bacteroidia</taxon>
        <taxon>Bacteroidales</taxon>
        <taxon>Bacteroidaceae</taxon>
        <taxon>Bacteroides</taxon>
    </lineage>
</organism>
<protein>
    <submittedName>
        <fullName evidence="8">RagB/SusD family nutrient uptake outer membrane protein</fullName>
    </submittedName>
</protein>
<dbReference type="InterPro" id="IPR012944">
    <property type="entry name" value="SusD_RagB_dom"/>
</dbReference>
<dbReference type="SUPFAM" id="SSF48452">
    <property type="entry name" value="TPR-like"/>
    <property type="match status" value="1"/>
</dbReference>
<accession>A0A9D2HU88</accession>
<evidence type="ECO:0000256" key="4">
    <source>
        <dbReference type="ARBA" id="ARBA00023136"/>
    </source>
</evidence>
<reference evidence="8" key="1">
    <citation type="journal article" date="2021" name="PeerJ">
        <title>Extensive microbial diversity within the chicken gut microbiome revealed by metagenomics and culture.</title>
        <authorList>
            <person name="Gilroy R."/>
            <person name="Ravi A."/>
            <person name="Getino M."/>
            <person name="Pursley I."/>
            <person name="Horton D.L."/>
            <person name="Alikhan N.F."/>
            <person name="Baker D."/>
            <person name="Gharbi K."/>
            <person name="Hall N."/>
            <person name="Watson M."/>
            <person name="Adriaenssens E.M."/>
            <person name="Foster-Nyarko E."/>
            <person name="Jarju S."/>
            <person name="Secka A."/>
            <person name="Antonio M."/>
            <person name="Oren A."/>
            <person name="Chaudhuri R.R."/>
            <person name="La Ragione R."/>
            <person name="Hildebrand F."/>
            <person name="Pallen M.J."/>
        </authorList>
    </citation>
    <scope>NUCLEOTIDE SEQUENCE</scope>
    <source>
        <strain evidence="8">ChiHecec1B25-7008</strain>
    </source>
</reference>
<proteinExistence type="inferred from homology"/>
<keyword evidence="4" id="KW-0472">Membrane</keyword>
<dbReference type="InterPro" id="IPR011990">
    <property type="entry name" value="TPR-like_helical_dom_sf"/>
</dbReference>
<dbReference type="AlphaFoldDB" id="A0A9D2HU88"/>
<evidence type="ECO:0000313" key="8">
    <source>
        <dbReference type="EMBL" id="HJA84238.1"/>
    </source>
</evidence>
<evidence type="ECO:0000259" key="7">
    <source>
        <dbReference type="Pfam" id="PF14322"/>
    </source>
</evidence>
<comment type="similarity">
    <text evidence="2">Belongs to the SusD family.</text>
</comment>
<sequence>MKKRHFIIAALALSVGLTGCDDLLDKSPLSQISEEDYFKTETDLQLFSNSFYSDLLNKSPYDDQSDVYVQQELSDEMLGGTNRIVPPSGGGWTWTTLRDINTLLGHVDHCEDEAAVVKYSALARFFRAYFYFDKVKRFGDVPWYDTELFSDDESLYKARDSRELVMTHMLADIDYAIDNLPAKAEESSSPFRVNRSAALALKARFCLYEGTYRKYHALSLEGNDYSYYLEQAARAAEELIDGGEYQLYSTGHPEEDYLTLFASEDANPDEYILAIKFDYGMSIYHNATAHTLVPTQGRPGLTRKMVNLYLMKDGTRFTDRAGWETMPFLEEVQDRDPRLAQSIRTPGYHRIGETELLAPDLSVSVTGYQPIKFVQEPTASGGQVDRNDRSTCDLPAFRYGEVLLNFAEAKAELGTLTQADLDKSVNKIRERAGMPALELAAANANPDPYMTSDEYGFSNVNGANQGVILEIRRERAVELMQEGFRWDDLVRWAAGPCIDQSIEGMYFAGAGQFDFNGDGAVDVILYNAGEAKPEVSDAQIYEIGTDLILSEGDHGYLDYHANVRRTAFNEGRDYLYPIPLNERSLNHNLTQNPGWDDGLSF</sequence>
<feature type="domain" description="RagB/SusD" evidence="6">
    <location>
        <begin position="279"/>
        <end position="595"/>
    </location>
</feature>
<feature type="domain" description="SusD-like N-terminal" evidence="7">
    <location>
        <begin position="97"/>
        <end position="207"/>
    </location>
</feature>
<dbReference type="EMBL" id="DWZE01000122">
    <property type="protein sequence ID" value="HJA84238.1"/>
    <property type="molecule type" value="Genomic_DNA"/>
</dbReference>
<evidence type="ECO:0000256" key="2">
    <source>
        <dbReference type="ARBA" id="ARBA00006275"/>
    </source>
</evidence>
<dbReference type="Pfam" id="PF14322">
    <property type="entry name" value="SusD-like_3"/>
    <property type="match status" value="1"/>
</dbReference>
<evidence type="ECO:0000256" key="1">
    <source>
        <dbReference type="ARBA" id="ARBA00004442"/>
    </source>
</evidence>